<dbReference type="Gene3D" id="1.20.1290.10">
    <property type="entry name" value="AhpD-like"/>
    <property type="match status" value="1"/>
</dbReference>
<keyword evidence="3" id="KW-1185">Reference proteome</keyword>
<evidence type="ECO:0000313" key="2">
    <source>
        <dbReference type="EMBL" id="TWJ15615.1"/>
    </source>
</evidence>
<dbReference type="OrthoDB" id="657225at2"/>
<dbReference type="PANTHER" id="PTHR34846:SF10">
    <property type="entry name" value="CYTOPLASMIC PROTEIN"/>
    <property type="match status" value="1"/>
</dbReference>
<name>A0A562VCM8_9ACTN</name>
<sequence length="188" mass="20643">MARIPLDSPRGPLARTIEWAVRRRFGGHLDPVRAAGHHRGVLITGSFFELGVGRWRRLTPSIQLLAVMATAVRLGCDWCVDFGSWSARGKGVPPEKIAAVPRWRDSDHFDDTERLVLAYAEAMTDTPVTVTDEMVAGLRRVFTDAQLVELTTLIAVENMRARTNHALGITSQGFDAACALPASPPSER</sequence>
<evidence type="ECO:0000259" key="1">
    <source>
        <dbReference type="Pfam" id="PF02627"/>
    </source>
</evidence>
<dbReference type="Pfam" id="PF02627">
    <property type="entry name" value="CMD"/>
    <property type="match status" value="1"/>
</dbReference>
<accession>A0A562VCM8</accession>
<protein>
    <submittedName>
        <fullName evidence="2">AhpD family alkylhydroperoxidase</fullName>
    </submittedName>
</protein>
<dbReference type="SUPFAM" id="SSF69118">
    <property type="entry name" value="AhpD-like"/>
    <property type="match status" value="1"/>
</dbReference>
<organism evidence="2 3">
    <name type="scientific">Stackebrandtia albiflava</name>
    <dbReference type="NCBI Taxonomy" id="406432"/>
    <lineage>
        <taxon>Bacteria</taxon>
        <taxon>Bacillati</taxon>
        <taxon>Actinomycetota</taxon>
        <taxon>Actinomycetes</taxon>
        <taxon>Glycomycetales</taxon>
        <taxon>Glycomycetaceae</taxon>
        <taxon>Stackebrandtia</taxon>
    </lineage>
</organism>
<dbReference type="AlphaFoldDB" id="A0A562VCM8"/>
<dbReference type="Proteomes" id="UP000321617">
    <property type="component" value="Unassembled WGS sequence"/>
</dbReference>
<keyword evidence="2" id="KW-0575">Peroxidase</keyword>
<evidence type="ECO:0000313" key="3">
    <source>
        <dbReference type="Proteomes" id="UP000321617"/>
    </source>
</evidence>
<dbReference type="RefSeq" id="WP_147134591.1">
    <property type="nucleotide sequence ID" value="NZ_BAABIJ010000001.1"/>
</dbReference>
<dbReference type="GO" id="GO:0051920">
    <property type="term" value="F:peroxiredoxin activity"/>
    <property type="evidence" value="ECO:0007669"/>
    <property type="project" value="InterPro"/>
</dbReference>
<keyword evidence="2" id="KW-0560">Oxidoreductase</keyword>
<proteinExistence type="predicted"/>
<dbReference type="PANTHER" id="PTHR34846">
    <property type="entry name" value="4-CARBOXYMUCONOLACTONE DECARBOXYLASE FAMILY PROTEIN (AFU_ORTHOLOGUE AFUA_6G11590)"/>
    <property type="match status" value="1"/>
</dbReference>
<feature type="domain" description="Carboxymuconolactone decarboxylase-like" evidence="1">
    <location>
        <begin position="55"/>
        <end position="122"/>
    </location>
</feature>
<comment type="caution">
    <text evidence="2">The sequence shown here is derived from an EMBL/GenBank/DDBJ whole genome shotgun (WGS) entry which is preliminary data.</text>
</comment>
<dbReference type="EMBL" id="VLLL01000005">
    <property type="protein sequence ID" value="TWJ15615.1"/>
    <property type="molecule type" value="Genomic_DNA"/>
</dbReference>
<dbReference type="InterPro" id="IPR003779">
    <property type="entry name" value="CMD-like"/>
</dbReference>
<reference evidence="2 3" key="1">
    <citation type="journal article" date="2013" name="Stand. Genomic Sci.">
        <title>Genomic Encyclopedia of Type Strains, Phase I: The one thousand microbial genomes (KMG-I) project.</title>
        <authorList>
            <person name="Kyrpides N.C."/>
            <person name="Woyke T."/>
            <person name="Eisen J.A."/>
            <person name="Garrity G."/>
            <person name="Lilburn T.G."/>
            <person name="Beck B.J."/>
            <person name="Whitman W.B."/>
            <person name="Hugenholtz P."/>
            <person name="Klenk H.P."/>
        </authorList>
    </citation>
    <scope>NUCLEOTIDE SEQUENCE [LARGE SCALE GENOMIC DNA]</scope>
    <source>
        <strain evidence="2 3">DSM 45044</strain>
    </source>
</reference>
<dbReference type="InterPro" id="IPR029032">
    <property type="entry name" value="AhpD-like"/>
</dbReference>
<gene>
    <name evidence="2" type="ORF">LX16_1326</name>
</gene>